<dbReference type="SUPFAM" id="SSF49329">
    <property type="entry name" value="Cu,Zn superoxide dismutase-like"/>
    <property type="match status" value="1"/>
</dbReference>
<feature type="domain" description="Superoxide dismutase copper/zinc binding" evidence="2">
    <location>
        <begin position="23"/>
        <end position="166"/>
    </location>
</feature>
<accession>A0A1F5KL24</accession>
<sequence length="169" mass="17813">MFDFSDWTKTAQAKADFVSEQGVSGQANFTEYQKDTVTLVHVTVDVQGDPAVLTPGLHGCHIHETGLAEPPFASAKGHFDPGPSGNSDPDVNHPFHAGDLPNIQVNNDGVGHLETITSRITLTDGPLTIFDADGASVVLHSHTDHCEPAESKSGHSGGPRLACGVIEQI</sequence>
<comment type="similarity">
    <text evidence="1">Belongs to the Cu-Zn superoxide dismutase family.</text>
</comment>
<dbReference type="InterPro" id="IPR036423">
    <property type="entry name" value="SOD-like_Cu/Zn_dom_sf"/>
</dbReference>
<organism evidence="3 4">
    <name type="scientific">Candidatus Daviesbacteria bacterium RIFCSPHIGHO2_02_FULL_43_12</name>
    <dbReference type="NCBI Taxonomy" id="1797776"/>
    <lineage>
        <taxon>Bacteria</taxon>
        <taxon>Candidatus Daviesiibacteriota</taxon>
    </lineage>
</organism>
<dbReference type="InterPro" id="IPR001424">
    <property type="entry name" value="SOD_Cu_Zn_dom"/>
</dbReference>
<name>A0A1F5KL24_9BACT</name>
<dbReference type="GO" id="GO:0006801">
    <property type="term" value="P:superoxide metabolic process"/>
    <property type="evidence" value="ECO:0007669"/>
    <property type="project" value="InterPro"/>
</dbReference>
<evidence type="ECO:0000256" key="1">
    <source>
        <dbReference type="ARBA" id="ARBA00010457"/>
    </source>
</evidence>
<dbReference type="Proteomes" id="UP000177328">
    <property type="component" value="Unassembled WGS sequence"/>
</dbReference>
<dbReference type="EMBL" id="MFDD01000001">
    <property type="protein sequence ID" value="OGE41529.1"/>
    <property type="molecule type" value="Genomic_DNA"/>
</dbReference>
<evidence type="ECO:0000313" key="4">
    <source>
        <dbReference type="Proteomes" id="UP000177328"/>
    </source>
</evidence>
<protein>
    <recommendedName>
        <fullName evidence="2">Superoxide dismutase copper/zinc binding domain-containing protein</fullName>
    </recommendedName>
</protein>
<gene>
    <name evidence="3" type="ORF">A3D25_00725</name>
</gene>
<reference evidence="3 4" key="1">
    <citation type="journal article" date="2016" name="Nat. Commun.">
        <title>Thousands of microbial genomes shed light on interconnected biogeochemical processes in an aquifer system.</title>
        <authorList>
            <person name="Anantharaman K."/>
            <person name="Brown C.T."/>
            <person name="Hug L.A."/>
            <person name="Sharon I."/>
            <person name="Castelle C.J."/>
            <person name="Probst A.J."/>
            <person name="Thomas B.C."/>
            <person name="Singh A."/>
            <person name="Wilkins M.J."/>
            <person name="Karaoz U."/>
            <person name="Brodie E.L."/>
            <person name="Williams K.H."/>
            <person name="Hubbard S.S."/>
            <person name="Banfield J.F."/>
        </authorList>
    </citation>
    <scope>NUCLEOTIDE SEQUENCE [LARGE SCALE GENOMIC DNA]</scope>
</reference>
<proteinExistence type="inferred from homology"/>
<dbReference type="PANTHER" id="PTHR10003">
    <property type="entry name" value="SUPEROXIDE DISMUTASE CU-ZN -RELATED"/>
    <property type="match status" value="1"/>
</dbReference>
<evidence type="ECO:0000313" key="3">
    <source>
        <dbReference type="EMBL" id="OGE41529.1"/>
    </source>
</evidence>
<evidence type="ECO:0000259" key="2">
    <source>
        <dbReference type="Pfam" id="PF00080"/>
    </source>
</evidence>
<dbReference type="Pfam" id="PF00080">
    <property type="entry name" value="Sod_Cu"/>
    <property type="match status" value="1"/>
</dbReference>
<dbReference type="PRINTS" id="PR00068">
    <property type="entry name" value="CUZNDISMTASE"/>
</dbReference>
<comment type="caution">
    <text evidence="3">The sequence shown here is derived from an EMBL/GenBank/DDBJ whole genome shotgun (WGS) entry which is preliminary data.</text>
</comment>
<dbReference type="AlphaFoldDB" id="A0A1F5KL24"/>
<dbReference type="InterPro" id="IPR024134">
    <property type="entry name" value="SOD_Cu/Zn_/chaperone"/>
</dbReference>
<dbReference type="Gene3D" id="2.60.40.200">
    <property type="entry name" value="Superoxide dismutase, copper/zinc binding domain"/>
    <property type="match status" value="1"/>
</dbReference>
<dbReference type="GO" id="GO:0005507">
    <property type="term" value="F:copper ion binding"/>
    <property type="evidence" value="ECO:0007669"/>
    <property type="project" value="InterPro"/>
</dbReference>